<dbReference type="InterPro" id="IPR036291">
    <property type="entry name" value="NAD(P)-bd_dom_sf"/>
</dbReference>
<comment type="similarity">
    <text evidence="1">Belongs to the Gfo/Idh/MocA family.</text>
</comment>
<dbReference type="Gene3D" id="3.40.50.720">
    <property type="entry name" value="NAD(P)-binding Rossmann-like Domain"/>
    <property type="match status" value="1"/>
</dbReference>
<organism evidence="6 7">
    <name type="scientific">Planctobacterium marinum</name>
    <dbReference type="NCBI Taxonomy" id="1631968"/>
    <lineage>
        <taxon>Bacteria</taxon>
        <taxon>Pseudomonadati</taxon>
        <taxon>Pseudomonadota</taxon>
        <taxon>Gammaproteobacteria</taxon>
        <taxon>Alteromonadales</taxon>
        <taxon>Alteromonadaceae</taxon>
        <taxon>Planctobacterium</taxon>
    </lineage>
</organism>
<dbReference type="Proteomes" id="UP001333710">
    <property type="component" value="Chromosome"/>
</dbReference>
<dbReference type="GO" id="GO:0016491">
    <property type="term" value="F:oxidoreductase activity"/>
    <property type="evidence" value="ECO:0007669"/>
    <property type="project" value="UniProtKB-KW"/>
</dbReference>
<name>A0AA48KTW2_9ALTE</name>
<gene>
    <name evidence="6" type="ORF">MACH26_13460</name>
</gene>
<evidence type="ECO:0000256" key="1">
    <source>
        <dbReference type="ARBA" id="ARBA00010928"/>
    </source>
</evidence>
<feature type="domain" description="Gfo/Idh/MocA-like oxidoreductase C-terminal" evidence="5">
    <location>
        <begin position="132"/>
        <end position="350"/>
    </location>
</feature>
<reference evidence="6" key="1">
    <citation type="submission" date="2023-01" db="EMBL/GenBank/DDBJ databases">
        <title>Complete genome sequence of Planctobacterium marinum strain Dej080120_11.</title>
        <authorList>
            <person name="Ueki S."/>
            <person name="Maruyama F."/>
        </authorList>
    </citation>
    <scope>NUCLEOTIDE SEQUENCE</scope>
    <source>
        <strain evidence="6">Dej080120_11</strain>
    </source>
</reference>
<evidence type="ECO:0000313" key="6">
    <source>
        <dbReference type="EMBL" id="BDX05825.1"/>
    </source>
</evidence>
<keyword evidence="7" id="KW-1185">Reference proteome</keyword>
<proteinExistence type="inferred from homology"/>
<dbReference type="Gene3D" id="3.30.360.10">
    <property type="entry name" value="Dihydrodipicolinate Reductase, domain 2"/>
    <property type="match status" value="1"/>
</dbReference>
<evidence type="ECO:0000259" key="5">
    <source>
        <dbReference type="Pfam" id="PF02894"/>
    </source>
</evidence>
<accession>A0AA48KTW2</accession>
<sequence>MINVALIGFGSIAQNLHLPLLNNHPELNLSAVSSSRPELVASKLPEAKCYASPDELLAASDADLVVVTTPNQYHYPLAMKALKSGRHVVVEKPVALHLKEIQDLQRQAEQQDVQLFPFHNRRWDGDFQTVAQLIANKQLGEIKRFESNFDRFIPAPKSKWKEQPGPGSGLWVDLGPHLLDQALYLFGSPEAITARVLNTRSGSAVDDYFNVQLHYADKEVLLAASNHNAAPVKRFDIQGTKGTFVKYGMDVQEEQLQAGMALDHESYGQDQENNHGTLYTIDKTDKTELETLSEQTIPTLRGSYIEFYEQVAQAIRYESQSPVSIKAAAEVARFLQLGLLSQKQGKTIKVRQYREE</sequence>
<keyword evidence="3" id="KW-0560">Oxidoreductase</keyword>
<dbReference type="PANTHER" id="PTHR43708:SF5">
    <property type="entry name" value="CONSERVED EXPRESSED OXIDOREDUCTASE (EUROFUNG)-RELATED"/>
    <property type="match status" value="1"/>
</dbReference>
<dbReference type="GO" id="GO:0000166">
    <property type="term" value="F:nucleotide binding"/>
    <property type="evidence" value="ECO:0007669"/>
    <property type="project" value="InterPro"/>
</dbReference>
<dbReference type="InterPro" id="IPR051317">
    <property type="entry name" value="Gfo/Idh/MocA_oxidoreduct"/>
</dbReference>
<dbReference type="RefSeq" id="WP_338291822.1">
    <property type="nucleotide sequence ID" value="NZ_AP027272.1"/>
</dbReference>
<dbReference type="PANTHER" id="PTHR43708">
    <property type="entry name" value="CONSERVED EXPRESSED OXIDOREDUCTASE (EUROFUNG)"/>
    <property type="match status" value="1"/>
</dbReference>
<dbReference type="AlphaFoldDB" id="A0AA48KTW2"/>
<dbReference type="KEGG" id="pmaw:MACH26_13460"/>
<evidence type="ECO:0000259" key="4">
    <source>
        <dbReference type="Pfam" id="PF01408"/>
    </source>
</evidence>
<dbReference type="EMBL" id="AP027272">
    <property type="protein sequence ID" value="BDX05825.1"/>
    <property type="molecule type" value="Genomic_DNA"/>
</dbReference>
<dbReference type="Pfam" id="PF01408">
    <property type="entry name" value="GFO_IDH_MocA"/>
    <property type="match status" value="1"/>
</dbReference>
<evidence type="ECO:0000256" key="3">
    <source>
        <dbReference type="ARBA" id="ARBA00023002"/>
    </source>
</evidence>
<dbReference type="SUPFAM" id="SSF51735">
    <property type="entry name" value="NAD(P)-binding Rossmann-fold domains"/>
    <property type="match status" value="1"/>
</dbReference>
<evidence type="ECO:0000256" key="2">
    <source>
        <dbReference type="ARBA" id="ARBA00022729"/>
    </source>
</evidence>
<protein>
    <submittedName>
        <fullName evidence="6">Oxidoreductase</fullName>
    </submittedName>
</protein>
<dbReference type="InterPro" id="IPR000683">
    <property type="entry name" value="Gfo/Idh/MocA-like_OxRdtase_N"/>
</dbReference>
<evidence type="ECO:0000313" key="7">
    <source>
        <dbReference type="Proteomes" id="UP001333710"/>
    </source>
</evidence>
<keyword evidence="2" id="KW-0732">Signal</keyword>
<dbReference type="Pfam" id="PF02894">
    <property type="entry name" value="GFO_IDH_MocA_C"/>
    <property type="match status" value="1"/>
</dbReference>
<feature type="domain" description="Gfo/Idh/MocA-like oxidoreductase N-terminal" evidence="4">
    <location>
        <begin position="2"/>
        <end position="117"/>
    </location>
</feature>
<dbReference type="InterPro" id="IPR004104">
    <property type="entry name" value="Gfo/Idh/MocA-like_OxRdtase_C"/>
</dbReference>